<comment type="similarity">
    <text evidence="1">Belongs to the short-chain dehydrogenases/reductases (SDR) family.</text>
</comment>
<dbReference type="PANTHER" id="PTHR43639:SF1">
    <property type="entry name" value="SHORT-CHAIN DEHYDROGENASE_REDUCTASE FAMILY PROTEIN"/>
    <property type="match status" value="1"/>
</dbReference>
<name>A0ABU5I9G5_9BURK</name>
<comment type="caution">
    <text evidence="4">The sequence shown here is derived from an EMBL/GenBank/DDBJ whole genome shotgun (WGS) entry which is preliminary data.</text>
</comment>
<dbReference type="Pfam" id="PF00106">
    <property type="entry name" value="adh_short"/>
    <property type="match status" value="1"/>
</dbReference>
<dbReference type="Proteomes" id="UP001293718">
    <property type="component" value="Unassembled WGS sequence"/>
</dbReference>
<dbReference type="PRINTS" id="PR00081">
    <property type="entry name" value="GDHRDH"/>
</dbReference>
<protein>
    <submittedName>
        <fullName evidence="4">SDR family NAD(P)-dependent oxidoreductase</fullName>
    </submittedName>
</protein>
<evidence type="ECO:0000313" key="4">
    <source>
        <dbReference type="EMBL" id="MDZ5455746.1"/>
    </source>
</evidence>
<dbReference type="EMBL" id="JAXOJX010000003">
    <property type="protein sequence ID" value="MDZ5455746.1"/>
    <property type="molecule type" value="Genomic_DNA"/>
</dbReference>
<feature type="region of interest" description="Disordered" evidence="3">
    <location>
        <begin position="139"/>
        <end position="168"/>
    </location>
</feature>
<dbReference type="InterPro" id="IPR002347">
    <property type="entry name" value="SDR_fam"/>
</dbReference>
<sequence>MSNVNNNLPLAGQVALVTGGSRGIGAAIVRRLAHDGADVVFSYSNSPDRADQVANDVKALGRRALAVQADQAKTADVERLVRTAHEAFGRLDILVNSAGVFITGWTDSLCKKVRLWLRPVAFELFRVITYFSAQTELAPKHQPWSEPADDRWRPPLSPSRVGTPLPAPRQRCPHLPIASLDATACRGG</sequence>
<dbReference type="Gene3D" id="3.40.50.720">
    <property type="entry name" value="NAD(P)-binding Rossmann-like Domain"/>
    <property type="match status" value="1"/>
</dbReference>
<organism evidence="4 5">
    <name type="scientific">Azohydromonas lata</name>
    <dbReference type="NCBI Taxonomy" id="45677"/>
    <lineage>
        <taxon>Bacteria</taxon>
        <taxon>Pseudomonadati</taxon>
        <taxon>Pseudomonadota</taxon>
        <taxon>Betaproteobacteria</taxon>
        <taxon>Burkholderiales</taxon>
        <taxon>Sphaerotilaceae</taxon>
        <taxon>Azohydromonas</taxon>
    </lineage>
</organism>
<evidence type="ECO:0000256" key="2">
    <source>
        <dbReference type="ARBA" id="ARBA00023002"/>
    </source>
</evidence>
<evidence type="ECO:0000256" key="3">
    <source>
        <dbReference type="SAM" id="MobiDB-lite"/>
    </source>
</evidence>
<keyword evidence="2" id="KW-0560">Oxidoreductase</keyword>
<evidence type="ECO:0000313" key="5">
    <source>
        <dbReference type="Proteomes" id="UP001293718"/>
    </source>
</evidence>
<dbReference type="PANTHER" id="PTHR43639">
    <property type="entry name" value="OXIDOREDUCTASE, SHORT-CHAIN DEHYDROGENASE/REDUCTASE FAMILY (AFU_ORTHOLOGUE AFUA_5G02870)"/>
    <property type="match status" value="1"/>
</dbReference>
<evidence type="ECO:0000256" key="1">
    <source>
        <dbReference type="ARBA" id="ARBA00006484"/>
    </source>
</evidence>
<dbReference type="SUPFAM" id="SSF51735">
    <property type="entry name" value="NAD(P)-binding Rossmann-fold domains"/>
    <property type="match status" value="1"/>
</dbReference>
<dbReference type="InterPro" id="IPR036291">
    <property type="entry name" value="NAD(P)-bd_dom_sf"/>
</dbReference>
<keyword evidence="5" id="KW-1185">Reference proteome</keyword>
<dbReference type="RefSeq" id="WP_322464431.1">
    <property type="nucleotide sequence ID" value="NZ_JAXOJX010000003.1"/>
</dbReference>
<accession>A0ABU5I9G5</accession>
<gene>
    <name evidence="4" type="ORF">SM757_04080</name>
</gene>
<reference evidence="4 5" key="1">
    <citation type="submission" date="2023-11" db="EMBL/GenBank/DDBJ databases">
        <title>Draft genome of Azohydromonas lata strain H1 (DSM1123), a polyhydroxyalkanoate producer.</title>
        <authorList>
            <person name="Traversa D."/>
            <person name="D'Addabbo P."/>
            <person name="Pazzani C."/>
            <person name="Manzari C."/>
            <person name="Chiara M."/>
            <person name="Scrascia M."/>
        </authorList>
    </citation>
    <scope>NUCLEOTIDE SEQUENCE [LARGE SCALE GENOMIC DNA]</scope>
    <source>
        <strain evidence="4 5">H1</strain>
    </source>
</reference>
<proteinExistence type="inferred from homology"/>